<dbReference type="PROSITE" id="PS50948">
    <property type="entry name" value="PAN"/>
    <property type="match status" value="1"/>
</dbReference>
<evidence type="ECO:0000256" key="17">
    <source>
        <dbReference type="ARBA" id="ARBA00047899"/>
    </source>
</evidence>
<evidence type="ECO:0000256" key="2">
    <source>
        <dbReference type="ARBA" id="ARBA00022475"/>
    </source>
</evidence>
<feature type="signal peptide" evidence="22">
    <location>
        <begin position="1"/>
        <end position="21"/>
    </location>
</feature>
<keyword evidence="6 21" id="KW-0812">Transmembrane</keyword>
<evidence type="ECO:0000256" key="22">
    <source>
        <dbReference type="SAM" id="SignalP"/>
    </source>
</evidence>
<dbReference type="CDD" id="cd14066">
    <property type="entry name" value="STKc_IRAK"/>
    <property type="match status" value="1"/>
</dbReference>
<dbReference type="GO" id="GO:0048544">
    <property type="term" value="P:recognition of pollen"/>
    <property type="evidence" value="ECO:0007669"/>
    <property type="project" value="InterPro"/>
</dbReference>
<keyword evidence="16" id="KW-0325">Glycoprotein</keyword>
<dbReference type="AlphaFoldDB" id="A0A9W7JLQ9"/>
<dbReference type="GO" id="GO:0005886">
    <property type="term" value="C:plasma membrane"/>
    <property type="evidence" value="ECO:0007669"/>
    <property type="project" value="UniProtKB-SubCell"/>
</dbReference>
<evidence type="ECO:0000259" key="23">
    <source>
        <dbReference type="PROSITE" id="PS50011"/>
    </source>
</evidence>
<keyword evidence="7 22" id="KW-0732">Signal</keyword>
<dbReference type="InterPro" id="IPR001245">
    <property type="entry name" value="Ser-Thr/Tyr_kinase_cat_dom"/>
</dbReference>
<evidence type="ECO:0000259" key="25">
    <source>
        <dbReference type="PROSITE" id="PS50948"/>
    </source>
</evidence>
<evidence type="ECO:0000256" key="19">
    <source>
        <dbReference type="PIRNR" id="PIRNR000641"/>
    </source>
</evidence>
<evidence type="ECO:0000256" key="13">
    <source>
        <dbReference type="ARBA" id="ARBA00023136"/>
    </source>
</evidence>
<evidence type="ECO:0000256" key="11">
    <source>
        <dbReference type="ARBA" id="ARBA00022840"/>
    </source>
</evidence>
<keyword evidence="15" id="KW-0675">Receptor</keyword>
<evidence type="ECO:0000313" key="26">
    <source>
        <dbReference type="EMBL" id="GMJ15932.1"/>
    </source>
</evidence>
<dbReference type="GO" id="GO:0004674">
    <property type="term" value="F:protein serine/threonine kinase activity"/>
    <property type="evidence" value="ECO:0007669"/>
    <property type="project" value="UniProtKB-KW"/>
</dbReference>
<evidence type="ECO:0000256" key="8">
    <source>
        <dbReference type="ARBA" id="ARBA00022734"/>
    </source>
</evidence>
<dbReference type="CDD" id="cd01098">
    <property type="entry name" value="PAN_AP_plant"/>
    <property type="match status" value="1"/>
</dbReference>
<dbReference type="InterPro" id="IPR000858">
    <property type="entry name" value="S_locus_glycoprot_dom"/>
</dbReference>
<dbReference type="InterPro" id="IPR003609">
    <property type="entry name" value="Pan_app"/>
</dbReference>
<comment type="catalytic activity">
    <reaction evidence="17 19">
        <text>L-threonyl-[protein] + ATP = O-phospho-L-threonyl-[protein] + ADP + H(+)</text>
        <dbReference type="Rhea" id="RHEA:46608"/>
        <dbReference type="Rhea" id="RHEA-COMP:11060"/>
        <dbReference type="Rhea" id="RHEA-COMP:11605"/>
        <dbReference type="ChEBI" id="CHEBI:15378"/>
        <dbReference type="ChEBI" id="CHEBI:30013"/>
        <dbReference type="ChEBI" id="CHEBI:30616"/>
        <dbReference type="ChEBI" id="CHEBI:61977"/>
        <dbReference type="ChEBI" id="CHEBI:456216"/>
        <dbReference type="EC" id="2.7.11.1"/>
    </reaction>
</comment>
<evidence type="ECO:0000256" key="3">
    <source>
        <dbReference type="ARBA" id="ARBA00022527"/>
    </source>
</evidence>
<dbReference type="Pfam" id="PF00954">
    <property type="entry name" value="S_locus_glycop"/>
    <property type="match status" value="1"/>
</dbReference>
<dbReference type="SUPFAM" id="SSF56112">
    <property type="entry name" value="Protein kinase-like (PK-like)"/>
    <property type="match status" value="1"/>
</dbReference>
<dbReference type="InterPro" id="IPR036426">
    <property type="entry name" value="Bulb-type_lectin_dom_sf"/>
</dbReference>
<dbReference type="OrthoDB" id="785331at2759"/>
<keyword evidence="10 19" id="KW-0418">Kinase</keyword>
<evidence type="ECO:0000256" key="20">
    <source>
        <dbReference type="PROSITE-ProRule" id="PRU10141"/>
    </source>
</evidence>
<keyword evidence="27" id="KW-1185">Reference proteome</keyword>
<evidence type="ECO:0000256" key="5">
    <source>
        <dbReference type="ARBA" id="ARBA00022679"/>
    </source>
</evidence>
<feature type="domain" description="Protein kinase" evidence="23">
    <location>
        <begin position="495"/>
        <end position="781"/>
    </location>
</feature>
<dbReference type="SMART" id="SM00473">
    <property type="entry name" value="PAN_AP"/>
    <property type="match status" value="1"/>
</dbReference>
<evidence type="ECO:0000256" key="7">
    <source>
        <dbReference type="ARBA" id="ARBA00022729"/>
    </source>
</evidence>
<name>A0A9W7JLQ9_HIBTR</name>
<dbReference type="PANTHER" id="PTHR27002:SF825">
    <property type="entry name" value="RECEPTOR-LIKE SERINE_THREONINE-PROTEIN KINASE"/>
    <property type="match status" value="1"/>
</dbReference>
<dbReference type="GO" id="GO:0030246">
    <property type="term" value="F:carbohydrate binding"/>
    <property type="evidence" value="ECO:0007669"/>
    <property type="project" value="UniProtKB-KW"/>
</dbReference>
<keyword evidence="3 19" id="KW-0723">Serine/threonine-protein kinase</keyword>
<dbReference type="CDD" id="cd00028">
    <property type="entry name" value="B_lectin"/>
    <property type="match status" value="1"/>
</dbReference>
<keyword evidence="13 21" id="KW-0472">Membrane</keyword>
<dbReference type="Gene3D" id="3.50.4.10">
    <property type="entry name" value="Hepatocyte Growth Factor"/>
    <property type="match status" value="1"/>
</dbReference>
<dbReference type="SMART" id="SM00108">
    <property type="entry name" value="B_lectin"/>
    <property type="match status" value="1"/>
</dbReference>
<evidence type="ECO:0000256" key="4">
    <source>
        <dbReference type="ARBA" id="ARBA00022536"/>
    </source>
</evidence>
<dbReference type="FunFam" id="1.10.510.10:FF:000060">
    <property type="entry name" value="G-type lectin S-receptor-like serine/threonine-protein kinase"/>
    <property type="match status" value="1"/>
</dbReference>
<gene>
    <name evidence="26" type="ORF">HRI_005262400</name>
</gene>
<dbReference type="PIRSF" id="PIRSF000641">
    <property type="entry name" value="SRK"/>
    <property type="match status" value="1"/>
</dbReference>
<comment type="similarity">
    <text evidence="19">Belongs to the protein kinase superfamily. Ser/Thr protein kinase family.</text>
</comment>
<keyword evidence="4" id="KW-0245">EGF-like domain</keyword>
<evidence type="ECO:0000256" key="16">
    <source>
        <dbReference type="ARBA" id="ARBA00023180"/>
    </source>
</evidence>
<dbReference type="InterPro" id="IPR000719">
    <property type="entry name" value="Prot_kinase_dom"/>
</dbReference>
<evidence type="ECO:0000256" key="6">
    <source>
        <dbReference type="ARBA" id="ARBA00022692"/>
    </source>
</evidence>
<evidence type="ECO:0000256" key="21">
    <source>
        <dbReference type="SAM" id="Phobius"/>
    </source>
</evidence>
<dbReference type="PROSITE" id="PS00108">
    <property type="entry name" value="PROTEIN_KINASE_ST"/>
    <property type="match status" value="1"/>
</dbReference>
<feature type="domain" description="Apple" evidence="25">
    <location>
        <begin position="344"/>
        <end position="425"/>
    </location>
</feature>
<dbReference type="FunFam" id="3.30.200.20:FF:000330">
    <property type="entry name" value="G-type lectin S-receptor-like serine/threonine-protein kinase At4g03230"/>
    <property type="match status" value="1"/>
</dbReference>
<dbReference type="Gene3D" id="3.30.200.20">
    <property type="entry name" value="Phosphorylase Kinase, domain 1"/>
    <property type="match status" value="1"/>
</dbReference>
<evidence type="ECO:0000256" key="18">
    <source>
        <dbReference type="ARBA" id="ARBA00048679"/>
    </source>
</evidence>
<dbReference type="SMART" id="SM00220">
    <property type="entry name" value="S_TKc"/>
    <property type="match status" value="1"/>
</dbReference>
<keyword evidence="5 19" id="KW-0808">Transferase</keyword>
<feature type="binding site" evidence="20">
    <location>
        <position position="523"/>
    </location>
    <ligand>
        <name>ATP</name>
        <dbReference type="ChEBI" id="CHEBI:30616"/>
    </ligand>
</feature>
<keyword evidence="8" id="KW-0430">Lectin</keyword>
<dbReference type="FunFam" id="2.90.10.10:FF:000005">
    <property type="entry name" value="G-type lectin S-receptor-like serine/threonine-protein kinase"/>
    <property type="match status" value="1"/>
</dbReference>
<comment type="caution">
    <text evidence="26">The sequence shown here is derived from an EMBL/GenBank/DDBJ whole genome shotgun (WGS) entry which is preliminary data.</text>
</comment>
<dbReference type="Pfam" id="PF07714">
    <property type="entry name" value="PK_Tyr_Ser-Thr"/>
    <property type="match status" value="1"/>
</dbReference>
<comment type="subcellular location">
    <subcellularLocation>
        <location evidence="1">Cell membrane</location>
        <topology evidence="1">Single-pass type I membrane protein</topology>
    </subcellularLocation>
</comment>
<evidence type="ECO:0000256" key="9">
    <source>
        <dbReference type="ARBA" id="ARBA00022741"/>
    </source>
</evidence>
<dbReference type="Pfam" id="PF08276">
    <property type="entry name" value="PAN_2"/>
    <property type="match status" value="1"/>
</dbReference>
<feature type="chain" id="PRO_5040834959" description="Receptor-like serine/threonine-protein kinase" evidence="22">
    <location>
        <begin position="22"/>
        <end position="824"/>
    </location>
</feature>
<evidence type="ECO:0000256" key="15">
    <source>
        <dbReference type="ARBA" id="ARBA00023170"/>
    </source>
</evidence>
<dbReference type="Pfam" id="PF01453">
    <property type="entry name" value="B_lectin"/>
    <property type="match status" value="1"/>
</dbReference>
<dbReference type="PANTHER" id="PTHR27002">
    <property type="entry name" value="RECEPTOR-LIKE SERINE/THREONINE-PROTEIN KINASE SD1-8"/>
    <property type="match status" value="1"/>
</dbReference>
<feature type="transmembrane region" description="Helical" evidence="21">
    <location>
        <begin position="444"/>
        <end position="465"/>
    </location>
</feature>
<evidence type="ECO:0000313" key="27">
    <source>
        <dbReference type="Proteomes" id="UP001165190"/>
    </source>
</evidence>
<feature type="domain" description="Bulb-type lectin" evidence="24">
    <location>
        <begin position="22"/>
        <end position="144"/>
    </location>
</feature>
<dbReference type="SUPFAM" id="SSF51110">
    <property type="entry name" value="alpha-D-mannose-specific plant lectins"/>
    <property type="match status" value="1"/>
</dbReference>
<dbReference type="Gene3D" id="2.90.10.10">
    <property type="entry name" value="Bulb-type lectin domain"/>
    <property type="match status" value="1"/>
</dbReference>
<dbReference type="InterPro" id="IPR017441">
    <property type="entry name" value="Protein_kinase_ATP_BS"/>
</dbReference>
<evidence type="ECO:0000256" key="14">
    <source>
        <dbReference type="ARBA" id="ARBA00023157"/>
    </source>
</evidence>
<dbReference type="InterPro" id="IPR001480">
    <property type="entry name" value="Bulb-type_lectin_dom"/>
</dbReference>
<evidence type="ECO:0000256" key="1">
    <source>
        <dbReference type="ARBA" id="ARBA00004251"/>
    </source>
</evidence>
<keyword evidence="9 19" id="KW-0547">Nucleotide-binding</keyword>
<dbReference type="InterPro" id="IPR024171">
    <property type="entry name" value="SRK-like_kinase"/>
</dbReference>
<sequence>MEVLMYLALFFLPIFILKASALKIITPGDSIRDGETLESDNGTFQLGFFSPGDSKNRYVGIWYRVSNTTVVWVANREGPVSDKNGVLSFDDNGILALFNATNGLLWSSNTRRSRTPREPVLKLFEWGNLVVKEMNDDNPLNYYWESFDYPCDNFLPGMKIGKNLVTGFEYYISSWKSSDDPSQGQYSLRIDTRGFPQVVVKKGSETVFRAGSWDGHYLSGRKPEDNPNPLYSYHFVMNQNEVYFRSEILSSSFISRYAMNPFGLMQRFIWHEGRREWQTFSTAQTDLCSTYGLCGSYESCRSDGFTPCSCLEGFVPKSSTSRGLNSTDDMSDTAGCVRRTALDCKDGSDGFLKHTRLELPDTSKAWANNTMNLEQCEEFCRKNCSCTAYANLNVKEKTGCLVWLDELIDITEFSEGRQDLYIRLAKSELDQIQRNRKSKGNQKAVTIAIPIIVPMGLMVTMGLLYKWKRNQGKNKEKMELTIFDFATIANATNNFSSVNKLGQGGFGSVYKGVLKEGREIAVKRLSKDSGQGLDEFKNEVTLIVKLQHRNLVKLFGCCIKGYERMLIYEYLPNKSLDNFIFDKERNKFLDWQRRFHIIDGIARGLLYLHHDSRLRIIHRDLKASNILLDNNMNPKISDFGLARMFGGDQTEDKTRRVVGTYGYMSPEYAFHGRFSMKSDVFSFGVLILEIITGKRNRGYSDLDNNLLQHAWRLWTEGRSLELIDKALVHTDGDAAAVGSNTCITTEIIRCINVALLCVQQRPEDRPNMSSVLLMLGGESTLLQPNQPGYFIEKDLPPLMAAADCRSQEQSICSNEFTITVLDAR</sequence>
<evidence type="ECO:0000256" key="10">
    <source>
        <dbReference type="ARBA" id="ARBA00022777"/>
    </source>
</evidence>
<dbReference type="EMBL" id="BSYR01000097">
    <property type="protein sequence ID" value="GMJ15932.1"/>
    <property type="molecule type" value="Genomic_DNA"/>
</dbReference>
<dbReference type="PROSITE" id="PS50927">
    <property type="entry name" value="BULB_LECTIN"/>
    <property type="match status" value="1"/>
</dbReference>
<accession>A0A9W7JLQ9</accession>
<dbReference type="PROSITE" id="PS50011">
    <property type="entry name" value="PROTEIN_KINASE_DOM"/>
    <property type="match status" value="1"/>
</dbReference>
<proteinExistence type="inferred from homology"/>
<organism evidence="26 27">
    <name type="scientific">Hibiscus trionum</name>
    <name type="common">Flower of an hour</name>
    <dbReference type="NCBI Taxonomy" id="183268"/>
    <lineage>
        <taxon>Eukaryota</taxon>
        <taxon>Viridiplantae</taxon>
        <taxon>Streptophyta</taxon>
        <taxon>Embryophyta</taxon>
        <taxon>Tracheophyta</taxon>
        <taxon>Spermatophyta</taxon>
        <taxon>Magnoliopsida</taxon>
        <taxon>eudicotyledons</taxon>
        <taxon>Gunneridae</taxon>
        <taxon>Pentapetalae</taxon>
        <taxon>rosids</taxon>
        <taxon>malvids</taxon>
        <taxon>Malvales</taxon>
        <taxon>Malvaceae</taxon>
        <taxon>Malvoideae</taxon>
        <taxon>Hibiscus</taxon>
    </lineage>
</organism>
<reference evidence="26" key="1">
    <citation type="submission" date="2023-05" db="EMBL/GenBank/DDBJ databases">
        <title>Genome and transcriptome analyses reveal genes involved in the formation of fine ridges on petal epidermal cells in Hibiscus trionum.</title>
        <authorList>
            <person name="Koshimizu S."/>
            <person name="Masuda S."/>
            <person name="Ishii T."/>
            <person name="Shirasu K."/>
            <person name="Hoshino A."/>
            <person name="Arita M."/>
        </authorList>
    </citation>
    <scope>NUCLEOTIDE SEQUENCE</scope>
    <source>
        <strain evidence="26">Hamamatsu line</strain>
    </source>
</reference>
<dbReference type="EC" id="2.7.11.1" evidence="19"/>
<dbReference type="Proteomes" id="UP001165190">
    <property type="component" value="Unassembled WGS sequence"/>
</dbReference>
<evidence type="ECO:0000259" key="24">
    <source>
        <dbReference type="PROSITE" id="PS50927"/>
    </source>
</evidence>
<dbReference type="Gene3D" id="1.10.510.10">
    <property type="entry name" value="Transferase(Phosphotransferase) domain 1"/>
    <property type="match status" value="1"/>
</dbReference>
<keyword evidence="14" id="KW-1015">Disulfide bond</keyword>
<keyword evidence="2" id="KW-1003">Cell membrane</keyword>
<dbReference type="InterPro" id="IPR008271">
    <property type="entry name" value="Ser/Thr_kinase_AS"/>
</dbReference>
<keyword evidence="11 19" id="KW-0067">ATP-binding</keyword>
<dbReference type="GO" id="GO:0005524">
    <property type="term" value="F:ATP binding"/>
    <property type="evidence" value="ECO:0007669"/>
    <property type="project" value="UniProtKB-UniRule"/>
</dbReference>
<dbReference type="PROSITE" id="PS00107">
    <property type="entry name" value="PROTEIN_KINASE_ATP"/>
    <property type="match status" value="1"/>
</dbReference>
<dbReference type="InterPro" id="IPR011009">
    <property type="entry name" value="Kinase-like_dom_sf"/>
</dbReference>
<protein>
    <recommendedName>
        <fullName evidence="19">Receptor-like serine/threonine-protein kinase</fullName>
        <ecNumber evidence="19">2.7.11.1</ecNumber>
    </recommendedName>
</protein>
<evidence type="ECO:0000256" key="12">
    <source>
        <dbReference type="ARBA" id="ARBA00022989"/>
    </source>
</evidence>
<keyword evidence="12 21" id="KW-1133">Transmembrane helix</keyword>
<comment type="catalytic activity">
    <reaction evidence="18 19">
        <text>L-seryl-[protein] + ATP = O-phospho-L-seryl-[protein] + ADP + H(+)</text>
        <dbReference type="Rhea" id="RHEA:17989"/>
        <dbReference type="Rhea" id="RHEA-COMP:9863"/>
        <dbReference type="Rhea" id="RHEA-COMP:11604"/>
        <dbReference type="ChEBI" id="CHEBI:15378"/>
        <dbReference type="ChEBI" id="CHEBI:29999"/>
        <dbReference type="ChEBI" id="CHEBI:30616"/>
        <dbReference type="ChEBI" id="CHEBI:83421"/>
        <dbReference type="ChEBI" id="CHEBI:456216"/>
        <dbReference type="EC" id="2.7.11.1"/>
    </reaction>
</comment>